<evidence type="ECO:0000313" key="2">
    <source>
        <dbReference type="EMBL" id="OAK54877.1"/>
    </source>
</evidence>
<reference evidence="2 3" key="1">
    <citation type="submission" date="2016-03" db="EMBL/GenBank/DDBJ databases">
        <title>Genome sequence of Rhodococcus kyotonensis KB10.</title>
        <authorList>
            <person name="Jeong H."/>
            <person name="Hong C.E."/>
            <person name="Jo S.H."/>
            <person name="Park J.M."/>
        </authorList>
    </citation>
    <scope>NUCLEOTIDE SEQUENCE [LARGE SCALE GENOMIC DNA]</scope>
    <source>
        <strain evidence="2 3">KB10</strain>
    </source>
</reference>
<evidence type="ECO:0000256" key="1">
    <source>
        <dbReference type="SAM" id="MobiDB-lite"/>
    </source>
</evidence>
<gene>
    <name evidence="2" type="ORF">A3K89_02140</name>
</gene>
<dbReference type="InterPro" id="IPR023606">
    <property type="entry name" value="CoA-Trfase_III_dom_1_sf"/>
</dbReference>
<dbReference type="Pfam" id="PF02515">
    <property type="entry name" value="CoA_transf_3"/>
    <property type="match status" value="1"/>
</dbReference>
<dbReference type="GO" id="GO:0003824">
    <property type="term" value="F:catalytic activity"/>
    <property type="evidence" value="ECO:0007669"/>
    <property type="project" value="InterPro"/>
</dbReference>
<dbReference type="EMBL" id="LVHI01000012">
    <property type="protein sequence ID" value="OAK54877.1"/>
    <property type="molecule type" value="Genomic_DNA"/>
</dbReference>
<feature type="region of interest" description="Disordered" evidence="1">
    <location>
        <begin position="153"/>
        <end position="173"/>
    </location>
</feature>
<dbReference type="AlphaFoldDB" id="A0A177YH83"/>
<comment type="caution">
    <text evidence="2">The sequence shown here is derived from an EMBL/GenBank/DDBJ whole genome shotgun (WGS) entry which is preliminary data.</text>
</comment>
<sequence>MLSATLPVAELASGAVASFAAAVDRYRVAHGLPTSAWHLDPGRITASFSGDRMLRIDDAPVQGFAELSGFFRSADGWVRTHANYPHHRRALLAALGLPDDADRGAAASLIGKLTGQDIEDRCAAASAVAVRVRTEAEWTRDAASVADSGPLIRTAAGSRSSGRRRSGARSDATADAPMRGIRVLDMTRVIAGPVSTRALALLGADVLRVDPPQMPEIEWQHLENGQGKRSALLDIRASDDAEVLRDLVATADVVVTGYRPGALEAFGLDVLPAGVVHGRVSAWGHGPWVDRRGFDSIVQAATGISLVEGTSEKPGALPAQALDHASGYLLAAAVVDALTAQLSGNDSLDVSVSLARTGAWLRGRRGRVTHPVASTLPGDETTVQHGSIRAARPALIEYCDYPSPARRFGSDQPAFR</sequence>
<dbReference type="PANTHER" id="PTHR48228:SF4">
    <property type="entry name" value="BLR3030 PROTEIN"/>
    <property type="match status" value="1"/>
</dbReference>
<organism evidence="2 3">
    <name type="scientific">Rhodococcoides kyotonense</name>
    <dbReference type="NCBI Taxonomy" id="398843"/>
    <lineage>
        <taxon>Bacteria</taxon>
        <taxon>Bacillati</taxon>
        <taxon>Actinomycetota</taxon>
        <taxon>Actinomycetes</taxon>
        <taxon>Mycobacteriales</taxon>
        <taxon>Nocardiaceae</taxon>
        <taxon>Rhodococcoides</taxon>
    </lineage>
</organism>
<dbReference type="InterPro" id="IPR003673">
    <property type="entry name" value="CoA-Trfase_fam_III"/>
</dbReference>
<dbReference type="PANTHER" id="PTHR48228">
    <property type="entry name" value="SUCCINYL-COA--D-CITRAMALATE COA-TRANSFERASE"/>
    <property type="match status" value="1"/>
</dbReference>
<accession>A0A177YH83</accession>
<dbReference type="InterPro" id="IPR050509">
    <property type="entry name" value="CoA-transferase_III"/>
</dbReference>
<dbReference type="Proteomes" id="UP000077519">
    <property type="component" value="Unassembled WGS sequence"/>
</dbReference>
<dbReference type="SUPFAM" id="SSF89796">
    <property type="entry name" value="CoA-transferase family III (CaiB/BaiF)"/>
    <property type="match status" value="2"/>
</dbReference>
<dbReference type="Gene3D" id="3.40.50.10540">
    <property type="entry name" value="Crotonobetainyl-coa:carnitine coa-transferase, domain 1"/>
    <property type="match status" value="1"/>
</dbReference>
<evidence type="ECO:0000313" key="3">
    <source>
        <dbReference type="Proteomes" id="UP000077519"/>
    </source>
</evidence>
<evidence type="ECO:0008006" key="4">
    <source>
        <dbReference type="Google" id="ProtNLM"/>
    </source>
</evidence>
<name>A0A177YH83_9NOCA</name>
<dbReference type="RefSeq" id="WP_068425899.1">
    <property type="nucleotide sequence ID" value="NZ_LVHI01000012.1"/>
</dbReference>
<keyword evidence="3" id="KW-1185">Reference proteome</keyword>
<protein>
    <recommendedName>
        <fullName evidence="4">CoA-transferase family III</fullName>
    </recommendedName>
</protein>
<proteinExistence type="predicted"/>